<evidence type="ECO:0000256" key="2">
    <source>
        <dbReference type="ARBA" id="ARBA00022679"/>
    </source>
</evidence>
<accession>A0ABP6BXF0</accession>
<keyword evidence="3" id="KW-0949">S-adenosyl-L-methionine</keyword>
<keyword evidence="1" id="KW-0489">Methyltransferase</keyword>
<dbReference type="RefSeq" id="WP_344229793.1">
    <property type="nucleotide sequence ID" value="NZ_BAAARI010000015.1"/>
</dbReference>
<dbReference type="Proteomes" id="UP001500274">
    <property type="component" value="Unassembled WGS sequence"/>
</dbReference>
<keyword evidence="5" id="KW-1185">Reference proteome</keyword>
<comment type="caution">
    <text evidence="4">The sequence shown here is derived from an EMBL/GenBank/DDBJ whole genome shotgun (WGS) entry which is preliminary data.</text>
</comment>
<name>A0ABP6BXF0_9MICO</name>
<dbReference type="CDD" id="cd02440">
    <property type="entry name" value="AdoMet_MTases"/>
    <property type="match status" value="1"/>
</dbReference>
<evidence type="ECO:0000313" key="4">
    <source>
        <dbReference type="EMBL" id="GAA2584044.1"/>
    </source>
</evidence>
<proteinExistence type="predicted"/>
<dbReference type="Gene3D" id="3.40.50.150">
    <property type="entry name" value="Vaccinia Virus protein VP39"/>
    <property type="match status" value="1"/>
</dbReference>
<dbReference type="Pfam" id="PF01596">
    <property type="entry name" value="Methyltransf_3"/>
    <property type="match status" value="1"/>
</dbReference>
<dbReference type="PANTHER" id="PTHR10509">
    <property type="entry name" value="O-METHYLTRANSFERASE-RELATED"/>
    <property type="match status" value="1"/>
</dbReference>
<gene>
    <name evidence="4" type="ORF">GCM10009862_23920</name>
</gene>
<evidence type="ECO:0000256" key="1">
    <source>
        <dbReference type="ARBA" id="ARBA00022603"/>
    </source>
</evidence>
<organism evidence="4 5">
    <name type="scientific">Microbacterium binotii</name>
    <dbReference type="NCBI Taxonomy" id="462710"/>
    <lineage>
        <taxon>Bacteria</taxon>
        <taxon>Bacillati</taxon>
        <taxon>Actinomycetota</taxon>
        <taxon>Actinomycetes</taxon>
        <taxon>Micrococcales</taxon>
        <taxon>Microbacteriaceae</taxon>
        <taxon>Microbacterium</taxon>
    </lineage>
</organism>
<evidence type="ECO:0000256" key="3">
    <source>
        <dbReference type="ARBA" id="ARBA00022691"/>
    </source>
</evidence>
<dbReference type="PROSITE" id="PS51682">
    <property type="entry name" value="SAM_OMT_I"/>
    <property type="match status" value="1"/>
</dbReference>
<sequence length="238" mass="25364">MSDTNPAPTPDGWRAVDAYLTETLVETDPALEDARAAQDAAGLPAIEVVPLTGKLLHLLARMIGARRVLEIGTLGGYSTIWLARAVGEQGRVTTIEAEPRNAAVARQSIDRAGLGERVEIRQGRAAEVLPQLEGPFDLVFIDADKESNTIYLDWAARLGRAGTVVVVDNVVRAGRIVDATNHESQVEGVRRSLAMLADDPRFDATAVQTLDAKGWDGFAVALITHPGDSSGGAGARRH</sequence>
<dbReference type="EMBL" id="BAAARI010000015">
    <property type="protein sequence ID" value="GAA2584044.1"/>
    <property type="molecule type" value="Genomic_DNA"/>
</dbReference>
<dbReference type="InterPro" id="IPR050362">
    <property type="entry name" value="Cation-dep_OMT"/>
</dbReference>
<protein>
    <submittedName>
        <fullName evidence="4">O-methyltransferase</fullName>
    </submittedName>
</protein>
<evidence type="ECO:0000313" key="5">
    <source>
        <dbReference type="Proteomes" id="UP001500274"/>
    </source>
</evidence>
<keyword evidence="2" id="KW-0808">Transferase</keyword>
<dbReference type="InterPro" id="IPR029063">
    <property type="entry name" value="SAM-dependent_MTases_sf"/>
</dbReference>
<dbReference type="PANTHER" id="PTHR10509:SF14">
    <property type="entry name" value="CAFFEOYL-COA O-METHYLTRANSFERASE 3-RELATED"/>
    <property type="match status" value="1"/>
</dbReference>
<dbReference type="InterPro" id="IPR002935">
    <property type="entry name" value="SAM_O-MeTrfase"/>
</dbReference>
<reference evidence="5" key="1">
    <citation type="journal article" date="2019" name="Int. J. Syst. Evol. Microbiol.">
        <title>The Global Catalogue of Microorganisms (GCM) 10K type strain sequencing project: providing services to taxonomists for standard genome sequencing and annotation.</title>
        <authorList>
            <consortium name="The Broad Institute Genomics Platform"/>
            <consortium name="The Broad Institute Genome Sequencing Center for Infectious Disease"/>
            <person name="Wu L."/>
            <person name="Ma J."/>
        </authorList>
    </citation>
    <scope>NUCLEOTIDE SEQUENCE [LARGE SCALE GENOMIC DNA]</scope>
    <source>
        <strain evidence="5">JCM 16365</strain>
    </source>
</reference>
<dbReference type="SUPFAM" id="SSF53335">
    <property type="entry name" value="S-adenosyl-L-methionine-dependent methyltransferases"/>
    <property type="match status" value="1"/>
</dbReference>